<name>A0A914WLQ4_9BILA</name>
<keyword evidence="2" id="KW-1185">Reference proteome</keyword>
<dbReference type="AlphaFoldDB" id="A0A914WLQ4"/>
<reference evidence="3" key="1">
    <citation type="submission" date="2022-11" db="UniProtKB">
        <authorList>
            <consortium name="WormBaseParasite"/>
        </authorList>
    </citation>
    <scope>IDENTIFICATION</scope>
</reference>
<keyword evidence="1" id="KW-0547">Nucleotide-binding</keyword>
<protein>
    <submittedName>
        <fullName evidence="3">Uncharacterized protein</fullName>
    </submittedName>
</protein>
<keyword evidence="1" id="KW-0067">ATP-binding</keyword>
<dbReference type="Proteomes" id="UP000887566">
    <property type="component" value="Unplaced"/>
</dbReference>
<sequence length="117" mass="12907">MIKEFSNSSANSEEKENCINPDEKLLNDNRKNCNARIQVGFDYKPIGEKLEIEPNALTIIQAIGNGYFSDVHMGMLSLPTGNVPVAVKRPQMETGAMNAAESAAILERQIQALKEEL</sequence>
<dbReference type="GO" id="GO:0005524">
    <property type="term" value="F:ATP binding"/>
    <property type="evidence" value="ECO:0007669"/>
    <property type="project" value="UniProtKB-UniRule"/>
</dbReference>
<proteinExistence type="predicted"/>
<dbReference type="InterPro" id="IPR017441">
    <property type="entry name" value="Protein_kinase_ATP_BS"/>
</dbReference>
<evidence type="ECO:0000313" key="2">
    <source>
        <dbReference type="Proteomes" id="UP000887566"/>
    </source>
</evidence>
<evidence type="ECO:0000256" key="1">
    <source>
        <dbReference type="PROSITE-ProRule" id="PRU10141"/>
    </source>
</evidence>
<dbReference type="PROSITE" id="PS00107">
    <property type="entry name" value="PROTEIN_KINASE_ATP"/>
    <property type="match status" value="1"/>
</dbReference>
<feature type="binding site" evidence="1">
    <location>
        <position position="88"/>
    </location>
    <ligand>
        <name>ATP</name>
        <dbReference type="ChEBI" id="CHEBI:30616"/>
    </ligand>
</feature>
<organism evidence="2 3">
    <name type="scientific">Plectus sambesii</name>
    <dbReference type="NCBI Taxonomy" id="2011161"/>
    <lineage>
        <taxon>Eukaryota</taxon>
        <taxon>Metazoa</taxon>
        <taxon>Ecdysozoa</taxon>
        <taxon>Nematoda</taxon>
        <taxon>Chromadorea</taxon>
        <taxon>Plectida</taxon>
        <taxon>Plectina</taxon>
        <taxon>Plectoidea</taxon>
        <taxon>Plectidae</taxon>
        <taxon>Plectus</taxon>
    </lineage>
</organism>
<dbReference type="Gene3D" id="3.30.200.20">
    <property type="entry name" value="Phosphorylase Kinase, domain 1"/>
    <property type="match status" value="1"/>
</dbReference>
<accession>A0A914WLQ4</accession>
<dbReference type="WBParaSite" id="PSAMB.scaffold4550size14265.g24573.t1">
    <property type="protein sequence ID" value="PSAMB.scaffold4550size14265.g24573.t1"/>
    <property type="gene ID" value="PSAMB.scaffold4550size14265.g24573"/>
</dbReference>
<evidence type="ECO:0000313" key="3">
    <source>
        <dbReference type="WBParaSite" id="PSAMB.scaffold4550size14265.g24573.t1"/>
    </source>
</evidence>